<dbReference type="GO" id="GO:0008270">
    <property type="term" value="F:zinc ion binding"/>
    <property type="evidence" value="ECO:0007669"/>
    <property type="project" value="InterPro"/>
</dbReference>
<dbReference type="InterPro" id="IPR024884">
    <property type="entry name" value="NAPE-PLD"/>
</dbReference>
<gene>
    <name evidence="4" type="ORF">BLS_005876</name>
</gene>
<name>A0A8H3UF22_VENIN</name>
<dbReference type="GO" id="GO:0005737">
    <property type="term" value="C:cytoplasm"/>
    <property type="evidence" value="ECO:0007669"/>
    <property type="project" value="TreeGrafter"/>
</dbReference>
<evidence type="ECO:0000256" key="1">
    <source>
        <dbReference type="PIRSR" id="PIRSR038896-50"/>
    </source>
</evidence>
<dbReference type="Gene3D" id="3.60.15.10">
    <property type="entry name" value="Ribonuclease Z/Hydroxyacylglutathione hydrolase-like"/>
    <property type="match status" value="1"/>
</dbReference>
<dbReference type="PIRSF" id="PIRSF038896">
    <property type="entry name" value="NAPE-PLD"/>
    <property type="match status" value="1"/>
</dbReference>
<organism evidence="4 5">
    <name type="scientific">Venturia inaequalis</name>
    <name type="common">Apple scab fungus</name>
    <dbReference type="NCBI Taxonomy" id="5025"/>
    <lineage>
        <taxon>Eukaryota</taxon>
        <taxon>Fungi</taxon>
        <taxon>Dikarya</taxon>
        <taxon>Ascomycota</taxon>
        <taxon>Pezizomycotina</taxon>
        <taxon>Dothideomycetes</taxon>
        <taxon>Pleosporomycetidae</taxon>
        <taxon>Venturiales</taxon>
        <taxon>Venturiaceae</taxon>
        <taxon>Venturia</taxon>
    </lineage>
</organism>
<dbReference type="PANTHER" id="PTHR15032">
    <property type="entry name" value="N-ACYL-PHOSPHATIDYLETHANOLAMINE-HYDROLYZING PHOSPHOLIPASE D"/>
    <property type="match status" value="1"/>
</dbReference>
<dbReference type="EMBL" id="WNWQ01000414">
    <property type="protein sequence ID" value="KAE9968428.1"/>
    <property type="molecule type" value="Genomic_DNA"/>
</dbReference>
<proteinExistence type="predicted"/>
<dbReference type="InterPro" id="IPR001279">
    <property type="entry name" value="Metallo-B-lactamas"/>
</dbReference>
<sequence length="424" mass="46153">MFTKSTSKDRPPHWSNGTGTAFKNPWPSAKPPTWSEAFDLSFPFSLYPTLQKHSHARPIEVVKPDWGVASLEAQGIDKGAKDCVIGTWLGHAGALVEFTPLISSPSLMGENGKSVYLLFDPIFSERAGPTAYTGPSRFKKSPCRISDLPGCDAVFISHNHYDHLDLATVVAILKDFPRATWFVPLGNGKWLANTGIDAKRIQEMDWWEAKDGSFAEDGIFKSLPGDMQKGTAFKISCTPAQHNSGRSGLDGGATLWSGWAIERFTTSSEEDSAQPVRKGAVYHAGDTGYRRTTKSSVICPAFQEIGKRFNGFDLSFIPIWRGGSLGFISYMGLRLSHHDIPSALHCSPTDAVEIHRDVKSRNTIGVHFGTFIGSENESYDAMIEFCEASDQAGIVRLVGDEVGKNGRAGTLDLGGSFAVVVGEE</sequence>
<accession>A0A8H3UF22</accession>
<comment type="caution">
    <text evidence="4">The sequence shown here is derived from an EMBL/GenBank/DDBJ whole genome shotgun (WGS) entry which is preliminary data.</text>
</comment>
<dbReference type="Pfam" id="PF12706">
    <property type="entry name" value="Lactamase_B_2"/>
    <property type="match status" value="1"/>
</dbReference>
<reference evidence="4 5" key="1">
    <citation type="submission" date="2019-11" db="EMBL/GenBank/DDBJ databases">
        <title>Venturia inaequalis Genome Resource.</title>
        <authorList>
            <person name="Lichtner F.J."/>
        </authorList>
    </citation>
    <scope>NUCLEOTIDE SEQUENCE [LARGE SCALE GENOMIC DNA]</scope>
    <source>
        <strain evidence="4">Bline_iso_100314</strain>
    </source>
</reference>
<feature type="binding site" evidence="1">
    <location>
        <position position="161"/>
    </location>
    <ligand>
        <name>an N-acyl-1,2-diacyl-sn-glycero-3-phosphoethanolamine</name>
        <dbReference type="ChEBI" id="CHEBI:62537"/>
    </ligand>
</feature>
<dbReference type="GO" id="GO:0070290">
    <property type="term" value="F:N-acylphosphatidylethanolamine-specific phospholipase D activity"/>
    <property type="evidence" value="ECO:0007669"/>
    <property type="project" value="InterPro"/>
</dbReference>
<dbReference type="InterPro" id="IPR036866">
    <property type="entry name" value="RibonucZ/Hydroxyglut_hydro"/>
</dbReference>
<dbReference type="PANTHER" id="PTHR15032:SF4">
    <property type="entry name" value="N-ACYL-PHOSPHATIDYLETHANOLAMINE-HYDROLYZING PHOSPHOLIPASE D"/>
    <property type="match status" value="1"/>
</dbReference>
<feature type="binding site" evidence="1">
    <location>
        <position position="345"/>
    </location>
    <ligand>
        <name>an N-acyl-1,2-diacyl-sn-glycero-3-phosphoethanolamine</name>
        <dbReference type="ChEBI" id="CHEBI:62537"/>
    </ligand>
</feature>
<evidence type="ECO:0000313" key="4">
    <source>
        <dbReference type="EMBL" id="KAE9968428.1"/>
    </source>
</evidence>
<dbReference type="GO" id="GO:0070292">
    <property type="term" value="P:N-acylphosphatidylethanolamine metabolic process"/>
    <property type="evidence" value="ECO:0007669"/>
    <property type="project" value="TreeGrafter"/>
</dbReference>
<dbReference type="GO" id="GO:0070291">
    <property type="term" value="P:N-acylethanolamine metabolic process"/>
    <property type="evidence" value="ECO:0007669"/>
    <property type="project" value="TreeGrafter"/>
</dbReference>
<evidence type="ECO:0000259" key="3">
    <source>
        <dbReference type="Pfam" id="PF12706"/>
    </source>
</evidence>
<dbReference type="SUPFAM" id="SSF56281">
    <property type="entry name" value="Metallo-hydrolase/oxidoreductase"/>
    <property type="match status" value="1"/>
</dbReference>
<evidence type="ECO:0000313" key="5">
    <source>
        <dbReference type="Proteomes" id="UP000433883"/>
    </source>
</evidence>
<feature type="compositionally biased region" description="Basic and acidic residues" evidence="2">
    <location>
        <begin position="1"/>
        <end position="12"/>
    </location>
</feature>
<feature type="region of interest" description="Disordered" evidence="2">
    <location>
        <begin position="1"/>
        <end position="28"/>
    </location>
</feature>
<protein>
    <recommendedName>
        <fullName evidence="3">Metallo-beta-lactamase domain-containing protein</fullName>
    </recommendedName>
</protein>
<dbReference type="AlphaFoldDB" id="A0A8H3UF22"/>
<evidence type="ECO:0000256" key="2">
    <source>
        <dbReference type="SAM" id="MobiDB-lite"/>
    </source>
</evidence>
<dbReference type="Proteomes" id="UP000433883">
    <property type="component" value="Unassembled WGS sequence"/>
</dbReference>
<feature type="domain" description="Metallo-beta-lactamase" evidence="3">
    <location>
        <begin position="117"/>
        <end position="368"/>
    </location>
</feature>